<evidence type="ECO:0000256" key="4">
    <source>
        <dbReference type="ARBA" id="ARBA00023098"/>
    </source>
</evidence>
<dbReference type="GO" id="GO:0016874">
    <property type="term" value="F:ligase activity"/>
    <property type="evidence" value="ECO:0007669"/>
    <property type="project" value="UniProtKB-KW"/>
</dbReference>
<keyword evidence="7" id="KW-1185">Reference proteome</keyword>
<dbReference type="GO" id="GO:0071766">
    <property type="term" value="P:Actinobacterium-type cell wall biogenesis"/>
    <property type="evidence" value="ECO:0007669"/>
    <property type="project" value="UniProtKB-ARBA"/>
</dbReference>
<dbReference type="AlphaFoldDB" id="A0A5C6JWU8"/>
<dbReference type="InterPro" id="IPR000873">
    <property type="entry name" value="AMP-dep_synth/lig_dom"/>
</dbReference>
<comment type="caution">
    <text evidence="6">The sequence shown here is derived from an EMBL/GenBank/DDBJ whole genome shotgun (WGS) entry which is preliminary data.</text>
</comment>
<keyword evidence="4" id="KW-0443">Lipid metabolism</keyword>
<dbReference type="SUPFAM" id="SSF56801">
    <property type="entry name" value="Acetyl-CoA synthetase-like"/>
    <property type="match status" value="1"/>
</dbReference>
<evidence type="ECO:0000256" key="3">
    <source>
        <dbReference type="ARBA" id="ARBA00022832"/>
    </source>
</evidence>
<accession>A0A5C6JWU8</accession>
<dbReference type="Proteomes" id="UP000320481">
    <property type="component" value="Unassembled WGS sequence"/>
</dbReference>
<evidence type="ECO:0000259" key="5">
    <source>
        <dbReference type="Pfam" id="PF00501"/>
    </source>
</evidence>
<proteinExistence type="inferred from homology"/>
<name>A0A5C6JWU8_9ACTN</name>
<dbReference type="CDD" id="cd05931">
    <property type="entry name" value="FAAL"/>
    <property type="match status" value="1"/>
</dbReference>
<reference evidence="6" key="1">
    <citation type="journal article" date="2019" name="Microbiol. Resour. Announc.">
        <title>Draft Genomic Sequences of Streptomyces misionensis and Streptomyces albidoflavus, bacteria applied for phytopathogen biocontrol.</title>
        <authorList>
            <person name="Pylro V."/>
            <person name="Dias A."/>
            <person name="Andreote F."/>
            <person name="Varani A."/>
            <person name="Andreote C."/>
            <person name="Bernardo E."/>
            <person name="Martins T."/>
        </authorList>
    </citation>
    <scope>NUCLEOTIDE SEQUENCE [LARGE SCALE GENOMIC DNA]</scope>
    <source>
        <strain evidence="6">66</strain>
    </source>
</reference>
<dbReference type="Gene3D" id="3.30.300.30">
    <property type="match status" value="1"/>
</dbReference>
<dbReference type="EMBL" id="VOGW01000049">
    <property type="protein sequence ID" value="TWV53740.1"/>
    <property type="molecule type" value="Genomic_DNA"/>
</dbReference>
<dbReference type="Gene3D" id="3.40.50.12780">
    <property type="entry name" value="N-terminal domain of ligase-like"/>
    <property type="match status" value="1"/>
</dbReference>
<dbReference type="RefSeq" id="WP_146464566.1">
    <property type="nucleotide sequence ID" value="NZ_VOGW01000049.1"/>
</dbReference>
<evidence type="ECO:0000313" key="6">
    <source>
        <dbReference type="EMBL" id="TWV53740.1"/>
    </source>
</evidence>
<evidence type="ECO:0000313" key="7">
    <source>
        <dbReference type="Proteomes" id="UP000320481"/>
    </source>
</evidence>
<dbReference type="GO" id="GO:0070566">
    <property type="term" value="F:adenylyltransferase activity"/>
    <property type="evidence" value="ECO:0007669"/>
    <property type="project" value="TreeGrafter"/>
</dbReference>
<organism evidence="6 7">
    <name type="scientific">Streptomyces misionensis</name>
    <dbReference type="NCBI Taxonomy" id="67331"/>
    <lineage>
        <taxon>Bacteria</taxon>
        <taxon>Bacillati</taxon>
        <taxon>Actinomycetota</taxon>
        <taxon>Actinomycetes</taxon>
        <taxon>Kitasatosporales</taxon>
        <taxon>Streptomycetaceae</taxon>
        <taxon>Streptomyces</taxon>
    </lineage>
</organism>
<protein>
    <submittedName>
        <fullName evidence="6">Fatty acyl-AMP ligase</fullName>
    </submittedName>
</protein>
<dbReference type="GO" id="GO:0006633">
    <property type="term" value="P:fatty acid biosynthetic process"/>
    <property type="evidence" value="ECO:0007669"/>
    <property type="project" value="TreeGrafter"/>
</dbReference>
<sequence>MGATEEVQGGPAGAGFRSFADGFRATAEEQPERVAVRFCTAEREEAVTYGALEATARAVGRWIGGRCAPGERVLLSLSPGTGFAKAFLGCLYAGVLPVPVPARGTYARQEARIAAIAADCGAALVLDDDLVESAQLPADGGGGTPAAVAPRTVAFLQYTSGSTDDPKGVMVSHGALVHNIRLLARNQGWHSGMTWCSWLPAHHDMGLIAMLLAPLHLGGTVVLMSPTDFLKRPVSWLRLIDRYGAEVSCAPDFAYDLCARKLGEEQTADLDLSRWRQALNGAEPIDPATLARFAERFESAGFRREALTPGYGLAEATLCVSSAAVDEPPDVRLFDAAGLAGGVLRPPGPDAATVPLVGCGAARGLDVRIVGPDSGRERPEGTIGEVWVRGGSVALGYWRRPEETARVFEAVTAAGEGGFLRTGDLGARVGGELFVTGRLKEMISVRGRNLYPQDIERELRSLEPAFHGLPSAAFGVPVGAREEIVVVQEVRARDLGDEGPEALARRARAALSARLGVRVGGVVLVRLGQVRRTTSGKVQRTLMRTLFRAGTPQAFHAVLDPELRTVLAPVRQPR</sequence>
<dbReference type="InterPro" id="IPR042099">
    <property type="entry name" value="ANL_N_sf"/>
</dbReference>
<keyword evidence="2 6" id="KW-0436">Ligase</keyword>
<keyword evidence="3" id="KW-0276">Fatty acid metabolism</keyword>
<dbReference type="FunFam" id="3.40.50.12780:FF:000013">
    <property type="entry name" value="Long-chain-fatty-acid--AMP ligase FadD32"/>
    <property type="match status" value="1"/>
</dbReference>
<comment type="similarity">
    <text evidence="1">Belongs to the ATP-dependent AMP-binding enzyme family.</text>
</comment>
<dbReference type="InterPro" id="IPR040097">
    <property type="entry name" value="FAAL/FAAC"/>
</dbReference>
<evidence type="ECO:0000256" key="1">
    <source>
        <dbReference type="ARBA" id="ARBA00006432"/>
    </source>
</evidence>
<evidence type="ECO:0000256" key="2">
    <source>
        <dbReference type="ARBA" id="ARBA00022598"/>
    </source>
</evidence>
<dbReference type="InterPro" id="IPR045851">
    <property type="entry name" value="AMP-bd_C_sf"/>
</dbReference>
<dbReference type="GO" id="GO:0005886">
    <property type="term" value="C:plasma membrane"/>
    <property type="evidence" value="ECO:0007669"/>
    <property type="project" value="TreeGrafter"/>
</dbReference>
<gene>
    <name evidence="6" type="ORF">FRZ03_08565</name>
</gene>
<dbReference type="Pfam" id="PF00501">
    <property type="entry name" value="AMP-binding"/>
    <property type="match status" value="1"/>
</dbReference>
<dbReference type="PANTHER" id="PTHR22754:SF32">
    <property type="entry name" value="DISCO-INTERACTING PROTEIN 2"/>
    <property type="match status" value="1"/>
</dbReference>
<dbReference type="PANTHER" id="PTHR22754">
    <property type="entry name" value="DISCO-INTERACTING PROTEIN 2 DIP2 -RELATED"/>
    <property type="match status" value="1"/>
</dbReference>
<feature type="domain" description="AMP-dependent synthetase/ligase" evidence="5">
    <location>
        <begin position="23"/>
        <end position="398"/>
    </location>
</feature>